<keyword evidence="4" id="KW-1185">Reference proteome</keyword>
<evidence type="ECO:0000313" key="4">
    <source>
        <dbReference type="Proteomes" id="UP000325081"/>
    </source>
</evidence>
<dbReference type="Proteomes" id="UP000325081">
    <property type="component" value="Unassembled WGS sequence"/>
</dbReference>
<keyword evidence="3" id="KW-0418">Kinase</keyword>
<accession>A0A5A7RDD1</accession>
<feature type="compositionally biased region" description="Basic residues" evidence="1">
    <location>
        <begin position="78"/>
        <end position="93"/>
    </location>
</feature>
<feature type="signal peptide" evidence="2">
    <location>
        <begin position="1"/>
        <end position="26"/>
    </location>
</feature>
<dbReference type="OrthoDB" id="1930534at2759"/>
<reference evidence="4" key="1">
    <citation type="journal article" date="2019" name="Curr. Biol.">
        <title>Genome Sequence of Striga asiatica Provides Insight into the Evolution of Plant Parasitism.</title>
        <authorList>
            <person name="Yoshida S."/>
            <person name="Kim S."/>
            <person name="Wafula E.K."/>
            <person name="Tanskanen J."/>
            <person name="Kim Y.M."/>
            <person name="Honaas L."/>
            <person name="Yang Z."/>
            <person name="Spallek T."/>
            <person name="Conn C.E."/>
            <person name="Ichihashi Y."/>
            <person name="Cheong K."/>
            <person name="Cui S."/>
            <person name="Der J.P."/>
            <person name="Gundlach H."/>
            <person name="Jiao Y."/>
            <person name="Hori C."/>
            <person name="Ishida J.K."/>
            <person name="Kasahara H."/>
            <person name="Kiba T."/>
            <person name="Kim M.S."/>
            <person name="Koo N."/>
            <person name="Laohavisit A."/>
            <person name="Lee Y.H."/>
            <person name="Lumba S."/>
            <person name="McCourt P."/>
            <person name="Mortimer J.C."/>
            <person name="Mutuku J.M."/>
            <person name="Nomura T."/>
            <person name="Sasaki-Sekimoto Y."/>
            <person name="Seto Y."/>
            <person name="Wang Y."/>
            <person name="Wakatake T."/>
            <person name="Sakakibara H."/>
            <person name="Demura T."/>
            <person name="Yamaguchi S."/>
            <person name="Yoneyama K."/>
            <person name="Manabe R.I."/>
            <person name="Nelson D.C."/>
            <person name="Schulman A.H."/>
            <person name="Timko M.P."/>
            <person name="dePamphilis C.W."/>
            <person name="Choi D."/>
            <person name="Shirasu K."/>
        </authorList>
    </citation>
    <scope>NUCLEOTIDE SEQUENCE [LARGE SCALE GENOMIC DNA]</scope>
    <source>
        <strain evidence="4">cv. UVA1</strain>
    </source>
</reference>
<keyword evidence="2" id="KW-0732">Signal</keyword>
<proteinExistence type="predicted"/>
<keyword evidence="3" id="KW-0808">Transferase</keyword>
<name>A0A5A7RDD1_STRAF</name>
<comment type="caution">
    <text evidence="3">The sequence shown here is derived from an EMBL/GenBank/DDBJ whole genome shotgun (WGS) entry which is preliminary data.</text>
</comment>
<dbReference type="PANTHER" id="PTHR34377:SF3">
    <property type="entry name" value="TETRATRICOPEPTIDE REPEAT (TPR)-LIKE SUPERFAMILY PROTEIN"/>
    <property type="match status" value="1"/>
</dbReference>
<feature type="chain" id="PRO_5023113689" evidence="2">
    <location>
        <begin position="27"/>
        <end position="153"/>
    </location>
</feature>
<evidence type="ECO:0000313" key="3">
    <source>
        <dbReference type="EMBL" id="GER55310.1"/>
    </source>
</evidence>
<gene>
    <name evidence="3" type="ORF">STAS_32962</name>
</gene>
<sequence>MNKPNAQKLLIFTIILMLLHPKSTNCLWMPRRPQVPSVYRPNPLQDPSTPLCNNQFTLANHACAPVPYRSVRPPSPSGHHHHHAAHRHHRRHGNSTVTPVEEECCRWLKEVDNLCVCNVLTHLPIFLSKLAHNYTVVVDYECEVTFECGLRSA</sequence>
<dbReference type="SUPFAM" id="SSF47699">
    <property type="entry name" value="Bifunctional inhibitor/lipid-transfer protein/seed storage 2S albumin"/>
    <property type="match status" value="1"/>
</dbReference>
<organism evidence="3 4">
    <name type="scientific">Striga asiatica</name>
    <name type="common">Asiatic witchweed</name>
    <name type="synonym">Buchnera asiatica</name>
    <dbReference type="NCBI Taxonomy" id="4170"/>
    <lineage>
        <taxon>Eukaryota</taxon>
        <taxon>Viridiplantae</taxon>
        <taxon>Streptophyta</taxon>
        <taxon>Embryophyta</taxon>
        <taxon>Tracheophyta</taxon>
        <taxon>Spermatophyta</taxon>
        <taxon>Magnoliopsida</taxon>
        <taxon>eudicotyledons</taxon>
        <taxon>Gunneridae</taxon>
        <taxon>Pentapetalae</taxon>
        <taxon>asterids</taxon>
        <taxon>lamiids</taxon>
        <taxon>Lamiales</taxon>
        <taxon>Orobanchaceae</taxon>
        <taxon>Buchnereae</taxon>
        <taxon>Striga</taxon>
    </lineage>
</organism>
<dbReference type="InterPro" id="IPR036312">
    <property type="entry name" value="Bifun_inhib/LTP/seed_sf"/>
</dbReference>
<dbReference type="PANTHER" id="PTHR34377">
    <property type="entry name" value="TETRATRICOPEPTIDE REPEAT (TPR)-LIKE SUPERFAMILY PROTEIN"/>
    <property type="match status" value="1"/>
</dbReference>
<protein>
    <submittedName>
        <fullName evidence="3">1-phosphatidylinositol-4-phosphate 5-kinases</fullName>
    </submittedName>
</protein>
<evidence type="ECO:0000256" key="2">
    <source>
        <dbReference type="SAM" id="SignalP"/>
    </source>
</evidence>
<dbReference type="AlphaFoldDB" id="A0A5A7RDD1"/>
<evidence type="ECO:0000256" key="1">
    <source>
        <dbReference type="SAM" id="MobiDB-lite"/>
    </source>
</evidence>
<dbReference type="GO" id="GO:0016301">
    <property type="term" value="F:kinase activity"/>
    <property type="evidence" value="ECO:0007669"/>
    <property type="project" value="UniProtKB-KW"/>
</dbReference>
<feature type="region of interest" description="Disordered" evidence="1">
    <location>
        <begin position="72"/>
        <end position="93"/>
    </location>
</feature>
<dbReference type="EMBL" id="BKCP01011626">
    <property type="protein sequence ID" value="GER55310.1"/>
    <property type="molecule type" value="Genomic_DNA"/>
</dbReference>